<name>A0A1J5R768_9ZZZZ</name>
<evidence type="ECO:0000313" key="2">
    <source>
        <dbReference type="EMBL" id="OIQ91830.1"/>
    </source>
</evidence>
<reference evidence="2" key="1">
    <citation type="submission" date="2016-10" db="EMBL/GenBank/DDBJ databases">
        <title>Sequence of Gallionella enrichment culture.</title>
        <authorList>
            <person name="Poehlein A."/>
            <person name="Muehling M."/>
            <person name="Daniel R."/>
        </authorList>
    </citation>
    <scope>NUCLEOTIDE SEQUENCE</scope>
</reference>
<feature type="region of interest" description="Disordered" evidence="1">
    <location>
        <begin position="168"/>
        <end position="188"/>
    </location>
</feature>
<evidence type="ECO:0000256" key="1">
    <source>
        <dbReference type="SAM" id="MobiDB-lite"/>
    </source>
</evidence>
<accession>A0A1J5R768</accession>
<dbReference type="EMBL" id="MLJW01000247">
    <property type="protein sequence ID" value="OIQ91830.1"/>
    <property type="molecule type" value="Genomic_DNA"/>
</dbReference>
<gene>
    <name evidence="2" type="ORF">GALL_262010</name>
</gene>
<sequence>MHHADTIEVVNEQVVGTAVKPALPQVVLGQALSLLFRDLASFEQVILFLYDAHARFDDRTNSELLLFEHMRAKIKHHISAEQHQAQQHAAQQYVKARLERQAVILVHDSSPMSFGNQYVHTTPQEPDRLPFIIPIKQEWNKTLTAYFAEDLISDDSWISKIAMHHYPDGKNHGRADKNLPPEKQHQVS</sequence>
<comment type="caution">
    <text evidence="2">The sequence shown here is derived from an EMBL/GenBank/DDBJ whole genome shotgun (WGS) entry which is preliminary data.</text>
</comment>
<protein>
    <submittedName>
        <fullName evidence="2">Uncharacterized protein</fullName>
    </submittedName>
</protein>
<dbReference type="AlphaFoldDB" id="A0A1J5R768"/>
<organism evidence="2">
    <name type="scientific">mine drainage metagenome</name>
    <dbReference type="NCBI Taxonomy" id="410659"/>
    <lineage>
        <taxon>unclassified sequences</taxon>
        <taxon>metagenomes</taxon>
        <taxon>ecological metagenomes</taxon>
    </lineage>
</organism>
<proteinExistence type="predicted"/>